<dbReference type="InterPro" id="IPR018509">
    <property type="entry name" value="DHquinase_II_CS"/>
</dbReference>
<feature type="site" description="Transition state stabilizer" evidence="7">
    <location>
        <position position="18"/>
    </location>
</feature>
<dbReference type="PROSITE" id="PS01029">
    <property type="entry name" value="DEHYDROQUINASE_II"/>
    <property type="match status" value="1"/>
</dbReference>
<dbReference type="EMBL" id="CP046956">
    <property type="protein sequence ID" value="QTM99801.1"/>
    <property type="molecule type" value="Genomic_DNA"/>
</dbReference>
<dbReference type="NCBIfam" id="NF003806">
    <property type="entry name" value="PRK05395.1-3"/>
    <property type="match status" value="1"/>
</dbReference>
<protein>
    <recommendedName>
        <fullName evidence="5 7">3-dehydroquinate dehydratase</fullName>
        <shortName evidence="7">3-dehydroquinase</shortName>
        <ecNumber evidence="5 7">4.2.1.10</ecNumber>
    </recommendedName>
    <alternativeName>
        <fullName evidence="7">Type II DHQase</fullName>
    </alternativeName>
</protein>
<reference evidence="8 9" key="1">
    <citation type="submission" date="2019-12" db="EMBL/GenBank/DDBJ databases">
        <title>The whole genome sequencing of a strain isolated from a Mars analog, Dalangtan Playa.</title>
        <authorList>
            <person name="Huang T."/>
        </authorList>
    </citation>
    <scope>NUCLEOTIDE SEQUENCE [LARGE SCALE GENOMIC DNA]</scope>
    <source>
        <strain evidence="8 9">DP4-553-S</strain>
    </source>
</reference>
<keyword evidence="7" id="KW-0028">Amino-acid biosynthesis</keyword>
<evidence type="ECO:0000256" key="4">
    <source>
        <dbReference type="ARBA" id="ARBA00011193"/>
    </source>
</evidence>
<comment type="catalytic activity">
    <reaction evidence="1 7">
        <text>3-dehydroquinate = 3-dehydroshikimate + H2O</text>
        <dbReference type="Rhea" id="RHEA:21096"/>
        <dbReference type="ChEBI" id="CHEBI:15377"/>
        <dbReference type="ChEBI" id="CHEBI:16630"/>
        <dbReference type="ChEBI" id="CHEBI:32364"/>
        <dbReference type="EC" id="4.2.1.10"/>
    </reaction>
</comment>
<feature type="binding site" evidence="7">
    <location>
        <position position="74"/>
    </location>
    <ligand>
        <name>substrate</name>
    </ligand>
</feature>
<feature type="binding site" evidence="7">
    <location>
        <position position="111"/>
    </location>
    <ligand>
        <name>substrate</name>
    </ligand>
</feature>
<evidence type="ECO:0000256" key="2">
    <source>
        <dbReference type="ARBA" id="ARBA00004902"/>
    </source>
</evidence>
<evidence type="ECO:0000256" key="3">
    <source>
        <dbReference type="ARBA" id="ARBA00011037"/>
    </source>
</evidence>
<evidence type="ECO:0000256" key="6">
    <source>
        <dbReference type="ARBA" id="ARBA00023239"/>
    </source>
</evidence>
<dbReference type="NCBIfam" id="TIGR01088">
    <property type="entry name" value="aroQ"/>
    <property type="match status" value="1"/>
</dbReference>
<evidence type="ECO:0000256" key="7">
    <source>
        <dbReference type="HAMAP-Rule" id="MF_00169"/>
    </source>
</evidence>
<dbReference type="Pfam" id="PF01220">
    <property type="entry name" value="DHquinase_II"/>
    <property type="match status" value="1"/>
</dbReference>
<dbReference type="HAMAP" id="MF_00169">
    <property type="entry name" value="AroQ"/>
    <property type="match status" value="1"/>
</dbReference>
<dbReference type="PANTHER" id="PTHR21272:SF3">
    <property type="entry name" value="CATABOLIC 3-DEHYDROQUINASE"/>
    <property type="match status" value="1"/>
</dbReference>
<dbReference type="EC" id="4.2.1.10" evidence="5 7"/>
<evidence type="ECO:0000313" key="9">
    <source>
        <dbReference type="Proteomes" id="UP000665043"/>
    </source>
</evidence>
<evidence type="ECO:0000256" key="5">
    <source>
        <dbReference type="ARBA" id="ARBA00012060"/>
    </source>
</evidence>
<dbReference type="SUPFAM" id="SSF52304">
    <property type="entry name" value="Type II 3-dehydroquinate dehydratase"/>
    <property type="match status" value="1"/>
</dbReference>
<name>A0ABX7VS90_9BACI</name>
<dbReference type="InterPro" id="IPR001874">
    <property type="entry name" value="DHquinase_II"/>
</dbReference>
<dbReference type="RefSeq" id="WP_209364971.1">
    <property type="nucleotide sequence ID" value="NZ_CP046956.1"/>
</dbReference>
<comment type="subunit">
    <text evidence="4 7">Homododecamer.</text>
</comment>
<dbReference type="Gene3D" id="3.40.50.9100">
    <property type="entry name" value="Dehydroquinase, class II"/>
    <property type="match status" value="1"/>
</dbReference>
<gene>
    <name evidence="7 8" type="primary">aroQ</name>
    <name evidence="8" type="ORF">ERJ70_11125</name>
</gene>
<dbReference type="NCBIfam" id="NF003805">
    <property type="entry name" value="PRK05395.1-2"/>
    <property type="match status" value="1"/>
</dbReference>
<feature type="binding site" evidence="7">
    <location>
        <begin position="101"/>
        <end position="102"/>
    </location>
    <ligand>
        <name>substrate</name>
    </ligand>
</feature>
<sequence>MKRLLLLNGPNLNRLGKREPSIYGSTTLEDVHAEIKELTAAYGWELDTFQSNHEGELIDCLQDAEGTYQGVVFNPGAFTHTSIAIRDAISGMDVPVIEVHISNIHQREAFRHHSMLAPVCYGQVVGLGTTGYRLAALAFLEENKKG</sequence>
<dbReference type="Proteomes" id="UP000665043">
    <property type="component" value="Chromosome"/>
</dbReference>
<evidence type="ECO:0000313" key="8">
    <source>
        <dbReference type="EMBL" id="QTM99801.1"/>
    </source>
</evidence>
<dbReference type="PANTHER" id="PTHR21272">
    <property type="entry name" value="CATABOLIC 3-DEHYDROQUINASE"/>
    <property type="match status" value="1"/>
</dbReference>
<dbReference type="GO" id="GO:0003855">
    <property type="term" value="F:3-dehydroquinate dehydratase activity"/>
    <property type="evidence" value="ECO:0007669"/>
    <property type="project" value="UniProtKB-EC"/>
</dbReference>
<feature type="binding site" evidence="7">
    <location>
        <position position="80"/>
    </location>
    <ligand>
        <name>substrate</name>
    </ligand>
</feature>
<comment type="pathway">
    <text evidence="2 7">Metabolic intermediate biosynthesis; chorismate biosynthesis; chorismate from D-erythrose 4-phosphate and phosphoenolpyruvate: step 3/7.</text>
</comment>
<feature type="active site" description="Proton acceptor" evidence="7">
    <location>
        <position position="23"/>
    </location>
</feature>
<feature type="binding site" evidence="7">
    <location>
        <position position="87"/>
    </location>
    <ligand>
        <name>substrate</name>
    </ligand>
</feature>
<dbReference type="NCBIfam" id="NF003807">
    <property type="entry name" value="PRK05395.1-4"/>
    <property type="match status" value="1"/>
</dbReference>
<comment type="function">
    <text evidence="7">Catalyzes a trans-dehydration via an enolate intermediate.</text>
</comment>
<keyword evidence="9" id="KW-1185">Reference proteome</keyword>
<feature type="active site" description="Proton donor" evidence="7">
    <location>
        <position position="100"/>
    </location>
</feature>
<keyword evidence="7" id="KW-0057">Aromatic amino acid biosynthesis</keyword>
<proteinExistence type="inferred from homology"/>
<comment type="similarity">
    <text evidence="3 7">Belongs to the type-II 3-dehydroquinase family.</text>
</comment>
<evidence type="ECO:0000256" key="1">
    <source>
        <dbReference type="ARBA" id="ARBA00001864"/>
    </source>
</evidence>
<dbReference type="CDD" id="cd00466">
    <property type="entry name" value="DHQase_II"/>
    <property type="match status" value="1"/>
</dbReference>
<accession>A0ABX7VS90</accession>
<organism evidence="8 9">
    <name type="scientific">Sediminibacillus dalangtanensis</name>
    <dbReference type="NCBI Taxonomy" id="2729421"/>
    <lineage>
        <taxon>Bacteria</taxon>
        <taxon>Bacillati</taxon>
        <taxon>Bacillota</taxon>
        <taxon>Bacilli</taxon>
        <taxon>Bacillales</taxon>
        <taxon>Bacillaceae</taxon>
        <taxon>Sediminibacillus</taxon>
    </lineage>
</organism>
<keyword evidence="6 7" id="KW-0456">Lyase</keyword>
<dbReference type="PIRSF" id="PIRSF001399">
    <property type="entry name" value="DHquinase_II"/>
    <property type="match status" value="1"/>
</dbReference>
<dbReference type="InterPro" id="IPR036441">
    <property type="entry name" value="DHquinase_II_sf"/>
</dbReference>